<comment type="similarity">
    <text evidence="3">Belongs to the phosphohexose mutase family.</text>
</comment>
<keyword evidence="7" id="KW-0479">Metal-binding</keyword>
<feature type="region of interest" description="Disordered" evidence="13">
    <location>
        <begin position="1442"/>
        <end position="1464"/>
    </location>
</feature>
<evidence type="ECO:0000256" key="10">
    <source>
        <dbReference type="ARBA" id="ARBA00023136"/>
    </source>
</evidence>
<evidence type="ECO:0000256" key="11">
    <source>
        <dbReference type="ARBA" id="ARBA00023273"/>
    </source>
</evidence>
<evidence type="ECO:0000256" key="4">
    <source>
        <dbReference type="ARBA" id="ARBA00022475"/>
    </source>
</evidence>
<dbReference type="InterPro" id="IPR016055">
    <property type="entry name" value="A-D-PHexomutase_a/b/a-I/II/III"/>
</dbReference>
<evidence type="ECO:0000256" key="13">
    <source>
        <dbReference type="SAM" id="MobiDB-lite"/>
    </source>
</evidence>
<comment type="subcellular location">
    <subcellularLocation>
        <location evidence="2">Cell projection</location>
        <location evidence="2">Cilium membrane</location>
        <topology evidence="2">Peripheral membrane protein</topology>
        <orientation evidence="2">Cytoplasmic side</orientation>
    </subcellularLocation>
    <subcellularLocation>
        <location evidence="1">Cytoplasm</location>
    </subcellularLocation>
</comment>
<feature type="region of interest" description="Disordered" evidence="13">
    <location>
        <begin position="1321"/>
        <end position="1354"/>
    </location>
</feature>
<dbReference type="GO" id="GO:0000287">
    <property type="term" value="F:magnesium ion binding"/>
    <property type="evidence" value="ECO:0007669"/>
    <property type="project" value="InterPro"/>
</dbReference>
<dbReference type="FunFam" id="3.40.120.10:FF:000004">
    <property type="entry name" value="Phosphoglucomutase 5"/>
    <property type="match status" value="1"/>
</dbReference>
<dbReference type="GO" id="GO:0004614">
    <property type="term" value="F:phosphoglucomutase activity"/>
    <property type="evidence" value="ECO:0007669"/>
    <property type="project" value="InterPro"/>
</dbReference>
<accession>A0A6A4T6E9</accession>
<evidence type="ECO:0000256" key="9">
    <source>
        <dbReference type="ARBA" id="ARBA00022837"/>
    </source>
</evidence>
<evidence type="ECO:0000256" key="1">
    <source>
        <dbReference type="ARBA" id="ARBA00004496"/>
    </source>
</evidence>
<dbReference type="PRINTS" id="PR00509">
    <property type="entry name" value="PGMPMM"/>
</dbReference>
<dbReference type="CDD" id="cd00051">
    <property type="entry name" value="EFh"/>
    <property type="match status" value="1"/>
</dbReference>
<dbReference type="InterPro" id="IPR005844">
    <property type="entry name" value="A-D-PHexomutase_a/b/a-I"/>
</dbReference>
<comment type="caution">
    <text evidence="15">The sequence shown here is derived from an EMBL/GenBank/DDBJ whole genome shotgun (WGS) entry which is preliminary data.</text>
</comment>
<dbReference type="InterPro" id="IPR005841">
    <property type="entry name" value="Alpha-D-phosphohexomutase_SF"/>
</dbReference>
<feature type="region of interest" description="Disordered" evidence="13">
    <location>
        <begin position="1254"/>
        <end position="1285"/>
    </location>
</feature>
<dbReference type="SUPFAM" id="SSF47473">
    <property type="entry name" value="EF-hand"/>
    <property type="match status" value="2"/>
</dbReference>
<dbReference type="PROSITE" id="PS00710">
    <property type="entry name" value="PGM_PMM"/>
    <property type="match status" value="1"/>
</dbReference>
<feature type="compositionally biased region" description="Low complexity" evidence="13">
    <location>
        <begin position="176"/>
        <end position="203"/>
    </location>
</feature>
<evidence type="ECO:0000256" key="8">
    <source>
        <dbReference type="ARBA" id="ARBA00022737"/>
    </source>
</evidence>
<dbReference type="Pfam" id="PF02880">
    <property type="entry name" value="PGM_PMM_III"/>
    <property type="match status" value="1"/>
</dbReference>
<evidence type="ECO:0000313" key="15">
    <source>
        <dbReference type="EMBL" id="KAF0041887.1"/>
    </source>
</evidence>
<keyword evidence="4" id="KW-1003">Cell membrane</keyword>
<sequence>MSFQESHRSSDEEEALYSQCRAAYLAVYRSSLTNITSKQQLCRVLQQAGRNPSLATLNKYWTPRTSKLNFDDFFEILRCEKETEETELMRAFKKMDVNGDGYVTHSDLEKALTTRGEKMTTEEVNTIFSLADINKDGKLNYAEFCRLLLSTAEQCQVAALEKLEADAKLKIQNFGSQSYSPPKSSVSPSSAAAAAAAQVAATHPQPPETSDTTGRKDSRSSSRPSSARSRRSSLANSITMTSSSAKANKVPEPVGLQEWHHSYVKGCFFLEDDGSIGSLQYQLHVPQPTSVYLTIQPLSLSHRPDKCSPWTTVDTALFVMSAGETKEDSALVHFTESKDKEKYVWKGELNSGTYYLLPFTSGCRLKKRSKKSLSDKPVELVYRTDTGELDLTRELREALSDIFEVIDLDGNGLLSLEEYNFFELRTSGEKCDKDAWAVCKENFDMRKNQLTRQGFIELNLMEATEKNGDPADLWLTLEAMGYNRMLELVEACPFQIDVHCEGTQLSLQPLSMDSGPKLLNQTLQKSITARTGAKALRGQENVFIYTFRGEHRISSLIANKTNQKVTVHVNNEQSRNCSSSRGMNVFAVEVPARSKMVTTVKTKPYADQKPGTSGLRKRVTVFQQNRHYAENFIQSTIGVIAPAERQAATLVVGGDGRFFMKDAIQLIVQIAAANGINHLVIGQDGIMSTPAVSCVIRKVKAVGGIILTASHNPGGPDGDFGIKYNISSGGPAPEGITNKIFELSKGLQEYHICPDLKVDLSKIGKQTFEVDTFKPFTVEIVDSVEAYAEMLRGIFDFAALKELLSGANHINVRLDAMHGVVGPYVKKIVCEELGSPANSAVNCVPKEDFGGHHPDPNLTYAADLVNTMKGGEYDFGAAFDGDGDRNMVLGKHGFFVNPSDSVAVIAANITSIPYFQKTGVKGLARSMPTSGALDNVAKALQMQLYETPTGWKFFGNLMDAGKLSLCGEESFGTGSDHIREKDGLWAVLAWLSILATRKQGVEDIMKDHWQKFGRNFFTRYDYEEVDSDAANKMIKDLETAMFDPSFVGKKFSSGDKTYEVAVADNFAYTDPVDGSVSKNQGLRIIFSDGSRIIFRLSGTGSAGATVRLYIDSYEKDPQKIYQDPQVMLAPLVDIALKVSQLQERTGRTSGRRQSASESFPPRCICRPLALTAVRSEGHLTGTAAFEKHTLVTHISGLAGSSDAVPPGAGSAASLRRAWTLGEDGTVLIRSRPGDHGPGLLGLMSSRGIRERCRESSPSARCRADTHPETERVSTARSEREGNQNEVCGVASTNLTFCSPQTTRTQDMLSVFRTATPGALSRCNREEVSGEQQQQQQQQRLRPLPRSNVRRSARRPLVISGRGDTAWTSGYRAHVTREESERCVKGEMSDSATVRVVHLPQIDERAVSKAPTPTLRSVHVPTKSGIKWCASLKAFWQTQKNVAGTSQKGGGGPRVQQRADDSVTL</sequence>
<organism evidence="15 16">
    <name type="scientific">Scophthalmus maximus</name>
    <name type="common">Turbot</name>
    <name type="synonym">Psetta maxima</name>
    <dbReference type="NCBI Taxonomy" id="52904"/>
    <lineage>
        <taxon>Eukaryota</taxon>
        <taxon>Metazoa</taxon>
        <taxon>Chordata</taxon>
        <taxon>Craniata</taxon>
        <taxon>Vertebrata</taxon>
        <taxon>Euteleostomi</taxon>
        <taxon>Actinopterygii</taxon>
        <taxon>Neopterygii</taxon>
        <taxon>Teleostei</taxon>
        <taxon>Neoteleostei</taxon>
        <taxon>Acanthomorphata</taxon>
        <taxon>Carangaria</taxon>
        <taxon>Pleuronectiformes</taxon>
        <taxon>Pleuronectoidei</taxon>
        <taxon>Scophthalmidae</taxon>
        <taxon>Scophthalmus</taxon>
    </lineage>
</organism>
<dbReference type="InterPro" id="IPR045244">
    <property type="entry name" value="PGM"/>
</dbReference>
<dbReference type="GO" id="GO:0060170">
    <property type="term" value="C:ciliary membrane"/>
    <property type="evidence" value="ECO:0007669"/>
    <property type="project" value="UniProtKB-SubCell"/>
</dbReference>
<dbReference type="GO" id="GO:0005509">
    <property type="term" value="F:calcium ion binding"/>
    <property type="evidence" value="ECO:0007669"/>
    <property type="project" value="InterPro"/>
</dbReference>
<dbReference type="Gene3D" id="1.10.238.10">
    <property type="entry name" value="EF-hand"/>
    <property type="match status" value="2"/>
</dbReference>
<feature type="domain" description="EF-hand" evidence="14">
    <location>
        <begin position="119"/>
        <end position="154"/>
    </location>
</feature>
<dbReference type="InterPro" id="IPR011992">
    <property type="entry name" value="EF-hand-dom_pair"/>
</dbReference>
<dbReference type="SUPFAM" id="SSF53738">
    <property type="entry name" value="Phosphoglucomutase, first 3 domains"/>
    <property type="match status" value="3"/>
</dbReference>
<dbReference type="InterPro" id="IPR005845">
    <property type="entry name" value="A-D-PHexomutase_a/b/a-II"/>
</dbReference>
<dbReference type="SUPFAM" id="SSF55957">
    <property type="entry name" value="Phosphoglucomutase, C-terminal domain"/>
    <property type="match status" value="1"/>
</dbReference>
<evidence type="ECO:0000256" key="3">
    <source>
        <dbReference type="ARBA" id="ARBA00010231"/>
    </source>
</evidence>
<dbReference type="Pfam" id="PF02879">
    <property type="entry name" value="PGM_PMM_II"/>
    <property type="match status" value="1"/>
</dbReference>
<dbReference type="FunFam" id="3.40.120.10:FF:000007">
    <property type="entry name" value="Phosphoglucomutase 5"/>
    <property type="match status" value="1"/>
</dbReference>
<feature type="compositionally biased region" description="Basic and acidic residues" evidence="13">
    <location>
        <begin position="1261"/>
        <end position="1282"/>
    </location>
</feature>
<keyword evidence="8" id="KW-0677">Repeat</keyword>
<keyword evidence="11" id="KW-0966">Cell projection</keyword>
<dbReference type="Pfam" id="PF02878">
    <property type="entry name" value="PGM_PMM_I"/>
    <property type="match status" value="1"/>
</dbReference>
<feature type="region of interest" description="Disordered" evidence="13">
    <location>
        <begin position="176"/>
        <end position="249"/>
    </location>
</feature>
<evidence type="ECO:0000313" key="16">
    <source>
        <dbReference type="Proteomes" id="UP000438429"/>
    </source>
</evidence>
<keyword evidence="10" id="KW-0472">Membrane</keyword>
<gene>
    <name evidence="15" type="ORF">F2P81_005419</name>
</gene>
<keyword evidence="9" id="KW-0106">Calcium</keyword>
<proteinExistence type="inferred from homology"/>
<feature type="compositionally biased region" description="Polar residues" evidence="13">
    <location>
        <begin position="234"/>
        <end position="246"/>
    </location>
</feature>
<evidence type="ECO:0000256" key="7">
    <source>
        <dbReference type="ARBA" id="ARBA00022723"/>
    </source>
</evidence>
<evidence type="ECO:0000256" key="12">
    <source>
        <dbReference type="ARBA" id="ARBA00069151"/>
    </source>
</evidence>
<dbReference type="Pfam" id="PF24947">
    <property type="entry name" value="PGM1_C_vert_fung"/>
    <property type="match status" value="1"/>
</dbReference>
<dbReference type="PROSITE" id="PS00018">
    <property type="entry name" value="EF_HAND_1"/>
    <property type="match status" value="3"/>
</dbReference>
<dbReference type="SMART" id="SM00054">
    <property type="entry name" value="EFh"/>
    <property type="match status" value="3"/>
</dbReference>
<dbReference type="PANTHER" id="PTHR22573:SF60">
    <property type="entry name" value="PHOSPHOGLUCOMUTASE-1"/>
    <property type="match status" value="1"/>
</dbReference>
<evidence type="ECO:0000256" key="6">
    <source>
        <dbReference type="ARBA" id="ARBA00022553"/>
    </source>
</evidence>
<evidence type="ECO:0000256" key="5">
    <source>
        <dbReference type="ARBA" id="ARBA00022490"/>
    </source>
</evidence>
<dbReference type="InterPro" id="IPR036900">
    <property type="entry name" value="A-D-PHexomutase_C_sf"/>
</dbReference>
<dbReference type="GO" id="GO:0005829">
    <property type="term" value="C:cytosol"/>
    <property type="evidence" value="ECO:0007669"/>
    <property type="project" value="TreeGrafter"/>
</dbReference>
<evidence type="ECO:0000259" key="14">
    <source>
        <dbReference type="PROSITE" id="PS50222"/>
    </source>
</evidence>
<feature type="domain" description="EF-hand" evidence="14">
    <location>
        <begin position="83"/>
        <end position="118"/>
    </location>
</feature>
<dbReference type="EMBL" id="VEVO01000005">
    <property type="protein sequence ID" value="KAF0041887.1"/>
    <property type="molecule type" value="Genomic_DNA"/>
</dbReference>
<dbReference type="FunFam" id="1.10.238.10:FF:000193">
    <property type="entry name" value="EF-hand calcium-binding domain-containing protein 7"/>
    <property type="match status" value="1"/>
</dbReference>
<dbReference type="NCBIfam" id="NF005737">
    <property type="entry name" value="PRK07564.1-1"/>
    <property type="match status" value="1"/>
</dbReference>
<dbReference type="PROSITE" id="PS50222">
    <property type="entry name" value="EF_HAND_2"/>
    <property type="match status" value="2"/>
</dbReference>
<dbReference type="Pfam" id="PF13499">
    <property type="entry name" value="EF-hand_7"/>
    <property type="match status" value="1"/>
</dbReference>
<dbReference type="GO" id="GO:0005975">
    <property type="term" value="P:carbohydrate metabolic process"/>
    <property type="evidence" value="ECO:0007669"/>
    <property type="project" value="InterPro"/>
</dbReference>
<dbReference type="FunFam" id="3.30.310.50:FF:000002">
    <property type="entry name" value="Phosphoglucomutase 5"/>
    <property type="match status" value="1"/>
</dbReference>
<dbReference type="InterPro" id="IPR018247">
    <property type="entry name" value="EF_Hand_1_Ca_BS"/>
</dbReference>
<keyword evidence="6" id="KW-0597">Phosphoprotein</keyword>
<dbReference type="PANTHER" id="PTHR22573">
    <property type="entry name" value="PHOSPHOHEXOMUTASE FAMILY MEMBER"/>
    <property type="match status" value="1"/>
</dbReference>
<reference evidence="15 16" key="1">
    <citation type="submission" date="2019-06" db="EMBL/GenBank/DDBJ databases">
        <title>Draft genomes of female and male turbot (Scophthalmus maximus).</title>
        <authorList>
            <person name="Xu H."/>
            <person name="Xu X.-W."/>
            <person name="Shao C."/>
            <person name="Chen S."/>
        </authorList>
    </citation>
    <scope>NUCLEOTIDE SEQUENCE [LARGE SCALE GENOMIC DNA]</scope>
    <source>
        <strain evidence="15">Ysfricsl-2016a</strain>
        <tissue evidence="15">Blood</tissue>
    </source>
</reference>
<dbReference type="Gene3D" id="3.40.120.10">
    <property type="entry name" value="Alpha-D-Glucose-1,6-Bisphosphate, subunit A, domain 3"/>
    <property type="match status" value="3"/>
</dbReference>
<dbReference type="FunFam" id="3.40.120.10:FF:000005">
    <property type="entry name" value="Phosphoglucomutase 5"/>
    <property type="match status" value="1"/>
</dbReference>
<name>A0A6A4T6E9_SCOMX</name>
<dbReference type="InterPro" id="IPR005846">
    <property type="entry name" value="A-D-PHexomutase_a/b/a-III"/>
</dbReference>
<dbReference type="Gene3D" id="3.30.310.50">
    <property type="entry name" value="Alpha-D-phosphohexomutase, C-terminal domain"/>
    <property type="match status" value="1"/>
</dbReference>
<dbReference type="InterPro" id="IPR016066">
    <property type="entry name" value="A-D-PHexomutase_CS"/>
</dbReference>
<evidence type="ECO:0000256" key="2">
    <source>
        <dbReference type="ARBA" id="ARBA00004522"/>
    </source>
</evidence>
<protein>
    <recommendedName>
        <fullName evidence="12">EF-hand calcium-binding domain-containing protein 7</fullName>
    </recommendedName>
</protein>
<dbReference type="CDD" id="cd03085">
    <property type="entry name" value="PGM1"/>
    <property type="match status" value="1"/>
</dbReference>
<dbReference type="Proteomes" id="UP000438429">
    <property type="component" value="Unassembled WGS sequence"/>
</dbReference>
<dbReference type="Pfam" id="PF13202">
    <property type="entry name" value="EF-hand_5"/>
    <property type="match status" value="1"/>
</dbReference>
<dbReference type="InterPro" id="IPR002048">
    <property type="entry name" value="EF_hand_dom"/>
</dbReference>
<keyword evidence="5" id="KW-0963">Cytoplasm</keyword>